<name>A0AAJ3K600_9PAST</name>
<feature type="transmembrane region" description="Helical" evidence="1">
    <location>
        <begin position="362"/>
        <end position="381"/>
    </location>
</feature>
<evidence type="ECO:0000313" key="3">
    <source>
        <dbReference type="EMBL" id="OOF72450.1"/>
    </source>
</evidence>
<organism evidence="3 4">
    <name type="scientific">Rodentibacter caecimuris</name>
    <dbReference type="NCBI Taxonomy" id="1796644"/>
    <lineage>
        <taxon>Bacteria</taxon>
        <taxon>Pseudomonadati</taxon>
        <taxon>Pseudomonadota</taxon>
        <taxon>Gammaproteobacteria</taxon>
        <taxon>Pasteurellales</taxon>
        <taxon>Pasteurellaceae</taxon>
        <taxon>Rodentibacter</taxon>
    </lineage>
</organism>
<reference evidence="3 4" key="1">
    <citation type="submission" date="2016-10" db="EMBL/GenBank/DDBJ databases">
        <title>Rodentibacter gen. nov. and new species.</title>
        <authorList>
            <person name="Christensen H."/>
        </authorList>
    </citation>
    <scope>NUCLEOTIDE SEQUENCE [LARGE SCALE GENOMIC DNA]</scope>
    <source>
        <strain evidence="3 4">199137021</strain>
    </source>
</reference>
<proteinExistence type="predicted"/>
<accession>A0AAJ3K600</accession>
<evidence type="ECO:0000313" key="4">
    <source>
        <dbReference type="Proteomes" id="UP000188998"/>
    </source>
</evidence>
<keyword evidence="1" id="KW-1133">Transmembrane helix</keyword>
<evidence type="ECO:0000256" key="1">
    <source>
        <dbReference type="SAM" id="Phobius"/>
    </source>
</evidence>
<feature type="domain" description="TraG N-terminal Proteobacteria" evidence="2">
    <location>
        <begin position="12"/>
        <end position="482"/>
    </location>
</feature>
<dbReference type="InterPro" id="IPR012931">
    <property type="entry name" value="TraG_N_Proteobacteria"/>
</dbReference>
<dbReference type="EMBL" id="MLAB01000018">
    <property type="protein sequence ID" value="OOF72450.1"/>
    <property type="molecule type" value="Genomic_DNA"/>
</dbReference>
<dbReference type="Proteomes" id="UP000188998">
    <property type="component" value="Unassembled WGS sequence"/>
</dbReference>
<keyword evidence="1" id="KW-0812">Transmembrane</keyword>
<dbReference type="RefSeq" id="WP_059366866.1">
    <property type="nucleotide sequence ID" value="NZ_BBXJ01000001.1"/>
</dbReference>
<feature type="transmembrane region" description="Helical" evidence="1">
    <location>
        <begin position="388"/>
        <end position="406"/>
    </location>
</feature>
<feature type="transmembrane region" description="Helical" evidence="1">
    <location>
        <begin position="72"/>
        <end position="92"/>
    </location>
</feature>
<evidence type="ECO:0000259" key="2">
    <source>
        <dbReference type="Pfam" id="PF07916"/>
    </source>
</evidence>
<gene>
    <name evidence="3" type="ORF">BKG90_04485</name>
</gene>
<protein>
    <submittedName>
        <fullName evidence="3">Conjugal transfer protein TraG</fullName>
    </submittedName>
</protein>
<dbReference type="AlphaFoldDB" id="A0AAJ3K600"/>
<sequence length="502" mass="56613">MSIYLTVDSYYEYFLTLLGWIISNGIWDLMVDTGAWAIPFLAHIIRLFIKAREQGDDEGNKGKLLAAWIENAVYGSLIVMVFTCLPLFNVSYSTLQFDTERMKECGYSVRKPSDLGMKGLSSELSGQTASLPLWWAFMYTVGKGFTHGAIATIPCKPDLRQLRFDVQHTRIQSPVLRQEIQQFAENCFLPSRAKIKRQKIELDEVQSRDLDWIGSSLLVNTPGFYDIYRAKTPQPFWAYELPRDDALPNTGNGGYPSCKVWWSDPNVGLRQRIIDTVDDDVFLQLKKAVSDDLYAEGVETVIRSIVRPNNLKVSNGDPVYMGYGNNTGVDGVYNYVASGLGMGITGFFSFPAFDAMRQSLPMVQGLLSLAVVVAMPLIMIIGLYGVRAMITLTFVHVGIFFLSFWWELARWLDTWLIEVLYNSDTHSRWNLAGLVNERDDMIVKLVIATMFFILPALWFGMMSWAGLKVGGELAGAISRSTNDTVNKQTQDSTQQTVKQITR</sequence>
<comment type="caution">
    <text evidence="3">The sequence shown here is derived from an EMBL/GenBank/DDBJ whole genome shotgun (WGS) entry which is preliminary data.</text>
</comment>
<keyword evidence="4" id="KW-1185">Reference proteome</keyword>
<keyword evidence="1" id="KW-0472">Membrane</keyword>
<feature type="transmembrane region" description="Helical" evidence="1">
    <location>
        <begin position="10"/>
        <end position="27"/>
    </location>
</feature>
<dbReference type="Pfam" id="PF07916">
    <property type="entry name" value="TraG_N"/>
    <property type="match status" value="1"/>
</dbReference>
<feature type="transmembrane region" description="Helical" evidence="1">
    <location>
        <begin position="332"/>
        <end position="350"/>
    </location>
</feature>
<feature type="transmembrane region" description="Helical" evidence="1">
    <location>
        <begin position="441"/>
        <end position="459"/>
    </location>
</feature>